<dbReference type="Proteomes" id="UP000292039">
    <property type="component" value="Unassembled WGS sequence"/>
</dbReference>
<dbReference type="AlphaFoldDB" id="A0A4Q7MNU1"/>
<dbReference type="RefSeq" id="WP_130486927.1">
    <property type="nucleotide sequence ID" value="NZ_CBCSEB010000001.1"/>
</dbReference>
<gene>
    <name evidence="1" type="ORF">EV679_1614</name>
</gene>
<protein>
    <submittedName>
        <fullName evidence="1">Uncharacterized protein</fullName>
    </submittedName>
</protein>
<accession>A0A4Q7MNU1</accession>
<organism evidence="1 2">
    <name type="scientific">Kerstersia gyiorum</name>
    <dbReference type="NCBI Taxonomy" id="206506"/>
    <lineage>
        <taxon>Bacteria</taxon>
        <taxon>Pseudomonadati</taxon>
        <taxon>Pseudomonadota</taxon>
        <taxon>Betaproteobacteria</taxon>
        <taxon>Burkholderiales</taxon>
        <taxon>Alcaligenaceae</taxon>
        <taxon>Kerstersia</taxon>
    </lineage>
</organism>
<evidence type="ECO:0000313" key="1">
    <source>
        <dbReference type="EMBL" id="RZS70217.1"/>
    </source>
</evidence>
<dbReference type="EMBL" id="SGWZ01000002">
    <property type="protein sequence ID" value="RZS70217.1"/>
    <property type="molecule type" value="Genomic_DNA"/>
</dbReference>
<sequence>MLQNIYPDQLIPNDKSTIGNARDIKIGDQVILVLAGSQRPVTSTVEMIVDLFGSPTYTSRATAGRTRFRFRPQDVHHVEPSRNTVRMAAA</sequence>
<reference evidence="1 2" key="1">
    <citation type="submission" date="2019-02" db="EMBL/GenBank/DDBJ databases">
        <title>Genomic Encyclopedia of Type Strains, Phase IV (KMG-IV): sequencing the most valuable type-strain genomes for metagenomic binning, comparative biology and taxonomic classification.</title>
        <authorList>
            <person name="Goeker M."/>
        </authorList>
    </citation>
    <scope>NUCLEOTIDE SEQUENCE [LARGE SCALE GENOMIC DNA]</scope>
    <source>
        <strain evidence="1 2">DSM 16618</strain>
    </source>
</reference>
<name>A0A4Q7MNU1_9BURK</name>
<evidence type="ECO:0000313" key="2">
    <source>
        <dbReference type="Proteomes" id="UP000292039"/>
    </source>
</evidence>
<proteinExistence type="predicted"/>
<comment type="caution">
    <text evidence="1">The sequence shown here is derived from an EMBL/GenBank/DDBJ whole genome shotgun (WGS) entry which is preliminary data.</text>
</comment>